<evidence type="ECO:0000256" key="2">
    <source>
        <dbReference type="SAM" id="Coils"/>
    </source>
</evidence>
<evidence type="ECO:0000259" key="4">
    <source>
        <dbReference type="Pfam" id="PF25954"/>
    </source>
</evidence>
<dbReference type="Proteomes" id="UP000277424">
    <property type="component" value="Unassembled WGS sequence"/>
</dbReference>
<dbReference type="Gene3D" id="1.10.287.470">
    <property type="entry name" value="Helix hairpin bin"/>
    <property type="match status" value="1"/>
</dbReference>
<evidence type="ECO:0000259" key="3">
    <source>
        <dbReference type="Pfam" id="PF25876"/>
    </source>
</evidence>
<dbReference type="SUPFAM" id="SSF111369">
    <property type="entry name" value="HlyD-like secretion proteins"/>
    <property type="match status" value="1"/>
</dbReference>
<accession>A0A420WA57</accession>
<sequence>MASGNNMFRGDKVSWVRAVSLLLLLAGGGAAYWYATRPAAVTVVAPIRGDAAEIVYASGVIEPRSWAKVTSLVRERIVSVCNCEGETVTQGTELARLDDTEAQATLAELRARLRLAKSDYERISTLVTRNIVSRSELDRATSQVSQIEALISGQEARLGSYILRAPGDGMVLRQDGEVGEIAEPGDVLFWVGRPTPLLVVAEVNEEDIPRVVTGQRALLRSDAFPDRMLEATVDSITPKGDPVAKTYRVRLALPADTPLMIGMSVDVNIVIRVSEAALLIPGQALRGDTVFTVEDGTARRQTIQPGIQGITHVEVRSGLPETAQIITPFPETLEDWARVTVRGE</sequence>
<comment type="similarity">
    <text evidence="1">Belongs to the membrane fusion protein (MFP) (TC 8.A.1) family.</text>
</comment>
<dbReference type="NCBIfam" id="TIGR01730">
    <property type="entry name" value="RND_mfp"/>
    <property type="match status" value="1"/>
</dbReference>
<dbReference type="GO" id="GO:0015562">
    <property type="term" value="F:efflux transmembrane transporter activity"/>
    <property type="evidence" value="ECO:0007669"/>
    <property type="project" value="TreeGrafter"/>
</dbReference>
<dbReference type="Gene3D" id="2.40.420.20">
    <property type="match status" value="1"/>
</dbReference>
<evidence type="ECO:0000313" key="6">
    <source>
        <dbReference type="Proteomes" id="UP000277424"/>
    </source>
</evidence>
<reference evidence="5 6" key="1">
    <citation type="submission" date="2018-10" db="EMBL/GenBank/DDBJ databases">
        <title>Comparative analysis of microorganisms from saline springs in Andes Mountain Range, Colombia.</title>
        <authorList>
            <person name="Rubin E."/>
        </authorList>
    </citation>
    <scope>NUCLEOTIDE SEQUENCE [LARGE SCALE GENOMIC DNA]</scope>
    <source>
        <strain evidence="5 6">USBA 36</strain>
    </source>
</reference>
<feature type="coiled-coil region" evidence="2">
    <location>
        <begin position="106"/>
        <end position="157"/>
    </location>
</feature>
<comment type="caution">
    <text evidence="5">The sequence shown here is derived from an EMBL/GenBank/DDBJ whole genome shotgun (WGS) entry which is preliminary data.</text>
</comment>
<dbReference type="PANTHER" id="PTHR30469:SF33">
    <property type="entry name" value="SLR1207 PROTEIN"/>
    <property type="match status" value="1"/>
</dbReference>
<keyword evidence="2" id="KW-0175">Coiled coil</keyword>
<dbReference type="InterPro" id="IPR006143">
    <property type="entry name" value="RND_pump_MFP"/>
</dbReference>
<evidence type="ECO:0000313" key="5">
    <source>
        <dbReference type="EMBL" id="RKQ67865.1"/>
    </source>
</evidence>
<evidence type="ECO:0000256" key="1">
    <source>
        <dbReference type="ARBA" id="ARBA00009477"/>
    </source>
</evidence>
<dbReference type="EMBL" id="RBIG01000005">
    <property type="protein sequence ID" value="RKQ67865.1"/>
    <property type="molecule type" value="Genomic_DNA"/>
</dbReference>
<dbReference type="AlphaFoldDB" id="A0A420WA57"/>
<proteinExistence type="inferred from homology"/>
<dbReference type="GO" id="GO:1990281">
    <property type="term" value="C:efflux pump complex"/>
    <property type="evidence" value="ECO:0007669"/>
    <property type="project" value="TreeGrafter"/>
</dbReference>
<dbReference type="Gene3D" id="2.40.50.100">
    <property type="match status" value="1"/>
</dbReference>
<organism evidence="5 6">
    <name type="scientific">Oceanibaculum indicum</name>
    <dbReference type="NCBI Taxonomy" id="526216"/>
    <lineage>
        <taxon>Bacteria</taxon>
        <taxon>Pseudomonadati</taxon>
        <taxon>Pseudomonadota</taxon>
        <taxon>Alphaproteobacteria</taxon>
        <taxon>Rhodospirillales</taxon>
        <taxon>Oceanibaculaceae</taxon>
        <taxon>Oceanibaculum</taxon>
    </lineage>
</organism>
<feature type="domain" description="CusB-like beta-barrel" evidence="4">
    <location>
        <begin position="199"/>
        <end position="269"/>
    </location>
</feature>
<dbReference type="Pfam" id="PF25954">
    <property type="entry name" value="Beta-barrel_RND_2"/>
    <property type="match status" value="1"/>
</dbReference>
<dbReference type="Gene3D" id="2.40.30.170">
    <property type="match status" value="1"/>
</dbReference>
<dbReference type="Pfam" id="PF25876">
    <property type="entry name" value="HH_MFP_RND"/>
    <property type="match status" value="1"/>
</dbReference>
<dbReference type="InterPro" id="IPR058792">
    <property type="entry name" value="Beta-barrel_RND_2"/>
</dbReference>
<dbReference type="InterPro" id="IPR058624">
    <property type="entry name" value="MdtA-like_HH"/>
</dbReference>
<name>A0A420WA57_9PROT</name>
<gene>
    <name evidence="5" type="ORF">BCL74_3526</name>
</gene>
<dbReference type="PANTHER" id="PTHR30469">
    <property type="entry name" value="MULTIDRUG RESISTANCE PROTEIN MDTA"/>
    <property type="match status" value="1"/>
</dbReference>
<protein>
    <submittedName>
        <fullName evidence="5">RND family efflux transporter MFP subunit</fullName>
    </submittedName>
</protein>
<feature type="domain" description="Multidrug resistance protein MdtA-like alpha-helical hairpin" evidence="3">
    <location>
        <begin position="100"/>
        <end position="158"/>
    </location>
</feature>